<reference evidence="14" key="2">
    <citation type="submission" date="2019-02" db="EMBL/GenBank/DDBJ databases">
        <title>Opniocepnalus argus Var Kimnra genome.</title>
        <authorList>
            <person name="Zhou C."/>
            <person name="Xiao S."/>
        </authorList>
    </citation>
    <scope>NUCLEOTIDE SEQUENCE [LARGE SCALE GENOMIC DNA]</scope>
</reference>
<evidence type="ECO:0000256" key="8">
    <source>
        <dbReference type="ARBA" id="ARBA00023242"/>
    </source>
</evidence>
<keyword evidence="5 11" id="KW-1133">Transmembrane helix</keyword>
<name>A0A6G1PL16_CHAAH</name>
<evidence type="ECO:0000256" key="11">
    <source>
        <dbReference type="SAM" id="Phobius"/>
    </source>
</evidence>
<evidence type="ECO:0000256" key="10">
    <source>
        <dbReference type="SAM" id="MobiDB-lite"/>
    </source>
</evidence>
<feature type="domain" description="Torsin-1A-interacting protein 1/2 AAA+ activator" evidence="12">
    <location>
        <begin position="305"/>
        <end position="521"/>
    </location>
</feature>
<evidence type="ECO:0000313" key="14">
    <source>
        <dbReference type="Proteomes" id="UP000503349"/>
    </source>
</evidence>
<dbReference type="AlphaFoldDB" id="A0A6G1PL16"/>
<comment type="subcellular location">
    <subcellularLocation>
        <location evidence="9">Endomembrane system</location>
        <topology evidence="9">Single-pass membrane protein</topology>
    </subcellularLocation>
    <subcellularLocation>
        <location evidence="1">Nucleus envelope</location>
    </subcellularLocation>
</comment>
<dbReference type="PANTHER" id="PTHR18843">
    <property type="entry name" value="TORSIN-1A-INTERACTING PROTEIN"/>
    <property type="match status" value="1"/>
</dbReference>
<evidence type="ECO:0000256" key="4">
    <source>
        <dbReference type="ARBA" id="ARBA00022692"/>
    </source>
</evidence>
<dbReference type="InterPro" id="IPR046753">
    <property type="entry name" value="TOIP1/2_C"/>
</dbReference>
<sequence>MDCEVLESKVSRPLRRSTRRSSVKVALLSYEPTPRAPLKRTKRSLENQAPVAAVNGSREVENGSENEESPSKKIRLETGGAVGSSGDEIQMDVQESVDDIENEQDQDMDIEQESSHGTYHPKICQEAIGDVNLSPRVLLGERCKSSHAANEDADCRAKTSTKGPALLTKNELKSPANRHDLPIPKTTVTGEYRNAMQARKPTQAVKHYVPNKDPGFERSYEPTVHLLNNIPARKETVYLKKQERLKKTAVIRRSSRFSFGGFMLYFGCLALLVMLSSAALMAYKKLSVLQRSADEGRRLYRAANPEMFAGHLSLLEAQFPTQRSELWKRSKIHLERHLKTSQPTEPVSLILTAGNKAEKTLRCLAQALASSFSSALNTSVLHIEGASKAGQDSDAVKMDIDSQLQAAFEGDKPVAVIHRFEELPPGSTLIFYRYCDHENAAFKRVFLLFTVLLSQDEISSELSLKNVEEMVQDYVQERLVGSNGQTAFNEMDTDKYGGLWSRISHLILPVVSEKEIEQKGC</sequence>
<feature type="compositionally biased region" description="Basic residues" evidence="10">
    <location>
        <begin position="12"/>
        <end position="22"/>
    </location>
</feature>
<dbReference type="GO" id="GO:0001671">
    <property type="term" value="F:ATPase activator activity"/>
    <property type="evidence" value="ECO:0007669"/>
    <property type="project" value="InterPro"/>
</dbReference>
<keyword evidence="4 11" id="KW-0812">Transmembrane</keyword>
<comment type="similarity">
    <text evidence="2">Belongs to the TOR1AIP family.</text>
</comment>
<gene>
    <name evidence="13" type="ORF">EXN66_Car006664</name>
</gene>
<evidence type="ECO:0000259" key="12">
    <source>
        <dbReference type="Pfam" id="PF05609"/>
    </source>
</evidence>
<keyword evidence="8" id="KW-0539">Nucleus</keyword>
<proteinExistence type="inferred from homology"/>
<evidence type="ECO:0000256" key="5">
    <source>
        <dbReference type="ARBA" id="ARBA00022989"/>
    </source>
</evidence>
<protein>
    <submittedName>
        <fullName evidence="13">Torsin-1A-interacting protein 2</fullName>
    </submittedName>
</protein>
<dbReference type="GO" id="GO:0016020">
    <property type="term" value="C:membrane"/>
    <property type="evidence" value="ECO:0007669"/>
    <property type="project" value="TreeGrafter"/>
</dbReference>
<dbReference type="Pfam" id="PF05609">
    <property type="entry name" value="LAP1_C"/>
    <property type="match status" value="1"/>
</dbReference>
<dbReference type="InterPro" id="IPR008662">
    <property type="entry name" value="TOIP1/2"/>
</dbReference>
<keyword evidence="7" id="KW-0325">Glycoprotein</keyword>
<keyword evidence="6 11" id="KW-0472">Membrane</keyword>
<dbReference type="GO" id="GO:0061024">
    <property type="term" value="P:membrane organization"/>
    <property type="evidence" value="ECO:0007669"/>
    <property type="project" value="TreeGrafter"/>
</dbReference>
<evidence type="ECO:0000256" key="6">
    <source>
        <dbReference type="ARBA" id="ARBA00023136"/>
    </source>
</evidence>
<feature type="transmembrane region" description="Helical" evidence="11">
    <location>
        <begin position="262"/>
        <end position="283"/>
    </location>
</feature>
<dbReference type="Gene3D" id="3.40.50.12190">
    <property type="match status" value="1"/>
</dbReference>
<accession>A0A6G1PL16</accession>
<keyword evidence="14" id="KW-1185">Reference proteome</keyword>
<dbReference type="EMBL" id="CM015717">
    <property type="protein sequence ID" value="KAF3690990.1"/>
    <property type="molecule type" value="Genomic_DNA"/>
</dbReference>
<evidence type="ECO:0000256" key="1">
    <source>
        <dbReference type="ARBA" id="ARBA00004259"/>
    </source>
</evidence>
<evidence type="ECO:0000313" key="13">
    <source>
        <dbReference type="EMBL" id="KAF3690990.1"/>
    </source>
</evidence>
<dbReference type="Proteomes" id="UP000503349">
    <property type="component" value="Chromosome 6"/>
</dbReference>
<evidence type="ECO:0000256" key="2">
    <source>
        <dbReference type="ARBA" id="ARBA00007860"/>
    </source>
</evidence>
<evidence type="ECO:0000256" key="7">
    <source>
        <dbReference type="ARBA" id="ARBA00023180"/>
    </source>
</evidence>
<dbReference type="InterPro" id="IPR038599">
    <property type="entry name" value="LAP1C-like_C_sf"/>
</dbReference>
<dbReference type="GO" id="GO:0005635">
    <property type="term" value="C:nuclear envelope"/>
    <property type="evidence" value="ECO:0007669"/>
    <property type="project" value="UniProtKB-SubCell"/>
</dbReference>
<reference evidence="13 14" key="1">
    <citation type="submission" date="2019-02" db="EMBL/GenBank/DDBJ databases">
        <title>Opniocepnalus argus genome.</title>
        <authorList>
            <person name="Zhou C."/>
            <person name="Xiao S."/>
        </authorList>
    </citation>
    <scope>NUCLEOTIDE SEQUENCE [LARGE SCALE GENOMIC DNA]</scope>
    <source>
        <strain evidence="13">OARG1902GOOAL</strain>
        <tissue evidence="13">Muscle</tissue>
    </source>
</reference>
<keyword evidence="3" id="KW-0597">Phosphoprotein</keyword>
<dbReference type="PANTHER" id="PTHR18843:SF7">
    <property type="entry name" value="LAMINA-ASSOCIATED POLYPEPTIDE 1B ISOFORM 1-RELATED"/>
    <property type="match status" value="1"/>
</dbReference>
<evidence type="ECO:0000256" key="3">
    <source>
        <dbReference type="ARBA" id="ARBA00022553"/>
    </source>
</evidence>
<feature type="region of interest" description="Disordered" evidence="10">
    <location>
        <begin position="1"/>
        <end position="88"/>
    </location>
</feature>
<organism evidence="13 14">
    <name type="scientific">Channa argus</name>
    <name type="common">Northern snakehead</name>
    <name type="synonym">Ophicephalus argus</name>
    <dbReference type="NCBI Taxonomy" id="215402"/>
    <lineage>
        <taxon>Eukaryota</taxon>
        <taxon>Metazoa</taxon>
        <taxon>Chordata</taxon>
        <taxon>Craniata</taxon>
        <taxon>Vertebrata</taxon>
        <taxon>Euteleostomi</taxon>
        <taxon>Actinopterygii</taxon>
        <taxon>Neopterygii</taxon>
        <taxon>Teleostei</taxon>
        <taxon>Neoteleostei</taxon>
        <taxon>Acanthomorphata</taxon>
        <taxon>Anabantaria</taxon>
        <taxon>Anabantiformes</taxon>
        <taxon>Channoidei</taxon>
        <taxon>Channidae</taxon>
        <taxon>Channa</taxon>
    </lineage>
</organism>
<evidence type="ECO:0000256" key="9">
    <source>
        <dbReference type="ARBA" id="ARBA00037847"/>
    </source>
</evidence>
<feature type="compositionally biased region" description="Basic and acidic residues" evidence="10">
    <location>
        <begin position="1"/>
        <end position="10"/>
    </location>
</feature>